<dbReference type="HOGENOM" id="CLU_114942_0_0_10"/>
<dbReference type="Proteomes" id="UP000002861">
    <property type="component" value="Chromosome"/>
</dbReference>
<reference evidence="1 2" key="1">
    <citation type="journal article" date="2007" name="PLoS Biol.">
        <title>Evolution of symbiotic bacteria in the distal human intestine.</title>
        <authorList>
            <person name="Xu J."/>
            <person name="Mahowald M.A."/>
            <person name="Ley R.E."/>
            <person name="Lozupone C.A."/>
            <person name="Hamady M."/>
            <person name="Martens E.C."/>
            <person name="Henrissat B."/>
            <person name="Coutinho P.M."/>
            <person name="Minx P."/>
            <person name="Latreille P."/>
            <person name="Cordum H."/>
            <person name="Van Brunt A."/>
            <person name="Kim K."/>
            <person name="Fulton R.S."/>
            <person name="Fulton L.A."/>
            <person name="Clifton S.W."/>
            <person name="Wilson R.K."/>
            <person name="Knight R.D."/>
            <person name="Gordon J.I."/>
        </authorList>
    </citation>
    <scope>NUCLEOTIDE SEQUENCE [LARGE SCALE GENOMIC DNA]</scope>
    <source>
        <strain evidence="2">ATCC 8482 / DSM 1447 / JCM 5826 / CCUG 4940 / NBRC 14291 / NCTC 11154</strain>
    </source>
</reference>
<dbReference type="STRING" id="435590.BVU_3367"/>
<proteinExistence type="predicted"/>
<accession>A6L5M9</accession>
<sequence length="196" mass="22989">MKWNRWNDRMVSLLIELYPVETTAHTAAVLEMSVSAVKYKAKELGLGKLAKSKWMERADHIRSHFNEESFTEIGEKLGVTRVTVSRIASKMGLKRSKHEGYKVSSRVRQKIVRRERRRMVFGLDPITRINVISNRAKVRLRYRLKVKGYILSGQKNLMYYTENTFRKQRLENRGMKLGIRFLPVPQEDIIVIPNLI</sequence>
<dbReference type="AlphaFoldDB" id="A6L5M9"/>
<name>A6L5M9_PHOV8</name>
<dbReference type="GeneID" id="5304328"/>
<dbReference type="EMBL" id="CP000139">
    <property type="protein sequence ID" value="ABR40993.1"/>
    <property type="molecule type" value="Genomic_DNA"/>
</dbReference>
<dbReference type="RefSeq" id="WP_012055648.1">
    <property type="nucleotide sequence ID" value="NC_009614.1"/>
</dbReference>
<protein>
    <recommendedName>
        <fullName evidence="3">MarR family transcriptional regulator</fullName>
    </recommendedName>
</protein>
<dbReference type="KEGG" id="bvu:BVU_3367"/>
<organism evidence="1 2">
    <name type="scientific">Phocaeicola vulgatus (strain ATCC 8482 / DSM 1447 / JCM 5826 / CCUG 4940 / NBRC 14291 / NCTC 11154)</name>
    <name type="common">Bacteroides vulgatus</name>
    <dbReference type="NCBI Taxonomy" id="435590"/>
    <lineage>
        <taxon>Bacteria</taxon>
        <taxon>Pseudomonadati</taxon>
        <taxon>Bacteroidota</taxon>
        <taxon>Bacteroidia</taxon>
        <taxon>Bacteroidales</taxon>
        <taxon>Bacteroidaceae</taxon>
        <taxon>Phocaeicola</taxon>
    </lineage>
</organism>
<evidence type="ECO:0008006" key="3">
    <source>
        <dbReference type="Google" id="ProtNLM"/>
    </source>
</evidence>
<evidence type="ECO:0000313" key="1">
    <source>
        <dbReference type="EMBL" id="ABR40993.1"/>
    </source>
</evidence>
<dbReference type="PaxDb" id="435590-BVU_3367"/>
<dbReference type="eggNOG" id="ENOG50335KJ">
    <property type="taxonomic scope" value="Bacteria"/>
</dbReference>
<gene>
    <name evidence="1" type="ordered locus">BVU_3367</name>
</gene>
<evidence type="ECO:0000313" key="2">
    <source>
        <dbReference type="Proteomes" id="UP000002861"/>
    </source>
</evidence>